<dbReference type="EMBL" id="LBIC01000001">
    <property type="protein sequence ID" value="KKW93573.1"/>
    <property type="molecule type" value="Genomic_DNA"/>
</dbReference>
<dbReference type="Proteomes" id="UP000033874">
    <property type="component" value="Unassembled WGS sequence"/>
</dbReference>
<evidence type="ECO:0000256" key="2">
    <source>
        <dbReference type="ARBA" id="ARBA00003145"/>
    </source>
</evidence>
<protein>
    <recommendedName>
        <fullName evidence="4">Phospholipase D</fullName>
    </recommendedName>
    <alternativeName>
        <fullName evidence="9">Choline phosphatase</fullName>
    </alternativeName>
</protein>
<keyword evidence="8" id="KW-0443">Lipid metabolism</keyword>
<dbReference type="AlphaFoldDB" id="A0A0M3AUL0"/>
<dbReference type="InterPro" id="IPR025202">
    <property type="entry name" value="PLD-like_dom"/>
</dbReference>
<evidence type="ECO:0000256" key="8">
    <source>
        <dbReference type="ARBA" id="ARBA00023098"/>
    </source>
</evidence>
<evidence type="ECO:0000259" key="11">
    <source>
        <dbReference type="PROSITE" id="PS50035"/>
    </source>
</evidence>
<dbReference type="CDD" id="cd09143">
    <property type="entry name" value="PLDc_vPLD1_2_like_bac_2"/>
    <property type="match status" value="1"/>
</dbReference>
<feature type="domain" description="PLD phosphodiesterase" evidence="11">
    <location>
        <begin position="127"/>
        <end position="154"/>
    </location>
</feature>
<dbReference type="PANTHER" id="PTHR18896">
    <property type="entry name" value="PHOSPHOLIPASE D"/>
    <property type="match status" value="1"/>
</dbReference>
<comment type="subcellular location">
    <subcellularLocation>
        <location evidence="3">Secreted</location>
    </subcellularLocation>
</comment>
<dbReference type="PANTHER" id="PTHR18896:SF76">
    <property type="entry name" value="PHOSPHOLIPASE"/>
    <property type="match status" value="1"/>
</dbReference>
<evidence type="ECO:0000256" key="3">
    <source>
        <dbReference type="ARBA" id="ARBA00004613"/>
    </source>
</evidence>
<feature type="domain" description="PLD phosphodiesterase" evidence="11">
    <location>
        <begin position="341"/>
        <end position="368"/>
    </location>
</feature>
<dbReference type="PATRIC" id="fig|56193.3.peg.517"/>
<keyword evidence="13" id="KW-1185">Reference proteome</keyword>
<dbReference type="GO" id="GO:0009395">
    <property type="term" value="P:phospholipid catabolic process"/>
    <property type="evidence" value="ECO:0007669"/>
    <property type="project" value="TreeGrafter"/>
</dbReference>
<comment type="catalytic activity">
    <reaction evidence="1">
        <text>a 1,2-diacyl-sn-glycero-3-phosphocholine + H2O = a 1,2-diacyl-sn-glycero-3-phosphate + choline + H(+)</text>
        <dbReference type="Rhea" id="RHEA:14445"/>
        <dbReference type="ChEBI" id="CHEBI:15354"/>
        <dbReference type="ChEBI" id="CHEBI:15377"/>
        <dbReference type="ChEBI" id="CHEBI:15378"/>
        <dbReference type="ChEBI" id="CHEBI:57643"/>
        <dbReference type="ChEBI" id="CHEBI:58608"/>
        <dbReference type="EC" id="3.1.4.4"/>
    </reaction>
</comment>
<dbReference type="Gene3D" id="3.30.870.10">
    <property type="entry name" value="Endonuclease Chain A"/>
    <property type="match status" value="2"/>
</dbReference>
<dbReference type="GO" id="GO:0004630">
    <property type="term" value="F:phospholipase D activity"/>
    <property type="evidence" value="ECO:0007669"/>
    <property type="project" value="UniProtKB-EC"/>
</dbReference>
<gene>
    <name evidence="12" type="ORF">YP76_02500</name>
</gene>
<organism evidence="12 13">
    <name type="scientific">Sphingobium chungbukense</name>
    <dbReference type="NCBI Taxonomy" id="56193"/>
    <lineage>
        <taxon>Bacteria</taxon>
        <taxon>Pseudomonadati</taxon>
        <taxon>Pseudomonadota</taxon>
        <taxon>Alphaproteobacteria</taxon>
        <taxon>Sphingomonadales</taxon>
        <taxon>Sphingomonadaceae</taxon>
        <taxon>Sphingobium</taxon>
    </lineage>
</organism>
<dbReference type="RefSeq" id="WP_046762017.1">
    <property type="nucleotide sequence ID" value="NZ_LBIC01000001.1"/>
</dbReference>
<sequence>MSGPRKGEDCWRIERALKASMIVDADAYFRHARAAMMQAKRRIMLVGWDFDAAISLIREDEADDGAPVIIGDFISWLAERTPELEIYLLRWDVGAMKSMVRPSNLFTTVRWMAHPRITVKLDSHHPPAASHHQKIVVIDDCFAFCGGIDMTADRWDTRHHRDDDPGRRHPDGSAYGPWHDATTALQGPVAAALGDHARARWKGAGGEELAPVEGVENCWPDALPVQFENVEVAISRSAPEMADQEPLTEIERLYVNQIASARRYIYAESQYFASRRIAEAIAARLGEEDGPEIVIVNPEQADGWLEQQAMDTARARLFEALKARDVHGRFRLYHPFTARGEPIYVHAKVLIVDDRVLRVGSSNMNNRSMRLDTECDVTIDAGLSANQGHGNVIRGIRDDLIAEHLDLPVERVAAVIAERGLIAAIEQLRDKAGRTLRPYATPDLNDVQAWLADNEVLDPEGPGEMLEPVTERGLFRRMRGWMERGQSIPPPATPPHRPD</sequence>
<name>A0A0M3AUL0_9SPHN</name>
<dbReference type="SUPFAM" id="SSF56024">
    <property type="entry name" value="Phospholipase D/nuclease"/>
    <property type="match status" value="2"/>
</dbReference>
<dbReference type="InterPro" id="IPR001736">
    <property type="entry name" value="PLipase_D/transphosphatidylase"/>
</dbReference>
<evidence type="ECO:0000256" key="1">
    <source>
        <dbReference type="ARBA" id="ARBA00000798"/>
    </source>
</evidence>
<reference evidence="12 13" key="1">
    <citation type="submission" date="2015-04" db="EMBL/GenBank/DDBJ databases">
        <title>Genome sequence of aromatic hydrocarbons-degrading Sphingobium chungbukense DJ77.</title>
        <authorList>
            <person name="Kim Y.-C."/>
            <person name="Chae J.-C."/>
        </authorList>
    </citation>
    <scope>NUCLEOTIDE SEQUENCE [LARGE SCALE GENOMIC DNA]</scope>
    <source>
        <strain evidence="12 13">DJ77</strain>
    </source>
</reference>
<dbReference type="PROSITE" id="PS50035">
    <property type="entry name" value="PLD"/>
    <property type="match status" value="2"/>
</dbReference>
<feature type="compositionally biased region" description="Basic and acidic residues" evidence="10">
    <location>
        <begin position="156"/>
        <end position="171"/>
    </location>
</feature>
<evidence type="ECO:0000256" key="10">
    <source>
        <dbReference type="SAM" id="MobiDB-lite"/>
    </source>
</evidence>
<evidence type="ECO:0000256" key="9">
    <source>
        <dbReference type="ARBA" id="ARBA00029594"/>
    </source>
</evidence>
<evidence type="ECO:0000313" key="12">
    <source>
        <dbReference type="EMBL" id="KKW93573.1"/>
    </source>
</evidence>
<accession>A0A0M3AUL0</accession>
<dbReference type="Pfam" id="PF13091">
    <property type="entry name" value="PLDc_2"/>
    <property type="match status" value="1"/>
</dbReference>
<keyword evidence="6" id="KW-0677">Repeat</keyword>
<dbReference type="GO" id="GO:0005576">
    <property type="term" value="C:extracellular region"/>
    <property type="evidence" value="ECO:0007669"/>
    <property type="project" value="UniProtKB-SubCell"/>
</dbReference>
<dbReference type="InterPro" id="IPR015679">
    <property type="entry name" value="PLipase_D_fam"/>
</dbReference>
<comment type="function">
    <text evidence="2">Could be a virulence factor.</text>
</comment>
<dbReference type="CDD" id="cd09140">
    <property type="entry name" value="PLDc_vPLD1_2_like_bac_1"/>
    <property type="match status" value="1"/>
</dbReference>
<keyword evidence="7" id="KW-0378">Hydrolase</keyword>
<evidence type="ECO:0000256" key="4">
    <source>
        <dbReference type="ARBA" id="ARBA00018392"/>
    </source>
</evidence>
<evidence type="ECO:0000256" key="5">
    <source>
        <dbReference type="ARBA" id="ARBA00022525"/>
    </source>
</evidence>
<evidence type="ECO:0000313" key="13">
    <source>
        <dbReference type="Proteomes" id="UP000033874"/>
    </source>
</evidence>
<comment type="caution">
    <text evidence="12">The sequence shown here is derived from an EMBL/GenBank/DDBJ whole genome shotgun (WGS) entry which is preliminary data.</text>
</comment>
<keyword evidence="5" id="KW-0964">Secreted</keyword>
<dbReference type="SMART" id="SM00155">
    <property type="entry name" value="PLDc"/>
    <property type="match status" value="2"/>
</dbReference>
<evidence type="ECO:0000256" key="7">
    <source>
        <dbReference type="ARBA" id="ARBA00022801"/>
    </source>
</evidence>
<evidence type="ECO:0000256" key="6">
    <source>
        <dbReference type="ARBA" id="ARBA00022737"/>
    </source>
</evidence>
<feature type="region of interest" description="Disordered" evidence="10">
    <location>
        <begin position="156"/>
        <end position="176"/>
    </location>
</feature>
<dbReference type="STRING" id="56193.YP76_02500"/>
<proteinExistence type="predicted"/>